<evidence type="ECO:0000259" key="1">
    <source>
        <dbReference type="Pfam" id="PF01910"/>
    </source>
</evidence>
<dbReference type="RefSeq" id="WP_144985774.1">
    <property type="nucleotide sequence ID" value="NZ_CP037920.1"/>
</dbReference>
<sequence>MITTVEISMYPFQEGYRELIQAFIQKLKEYEGLRVTPGPTATVVVGEYERVMECVQEMFAWSYDEHGRSVFVAKFILDYNPE</sequence>
<dbReference type="Pfam" id="PF01910">
    <property type="entry name" value="Thiamine_BP"/>
    <property type="match status" value="1"/>
</dbReference>
<dbReference type="InterPro" id="IPR029756">
    <property type="entry name" value="MTH1187/YkoF-like"/>
</dbReference>
<dbReference type="SUPFAM" id="SSF89957">
    <property type="entry name" value="MTH1187/YkoF-like"/>
    <property type="match status" value="1"/>
</dbReference>
<dbReference type="Gene3D" id="3.30.70.930">
    <property type="match status" value="1"/>
</dbReference>
<dbReference type="KEGG" id="gaw:V144x_28980"/>
<dbReference type="EMBL" id="CP037920">
    <property type="protein sequence ID" value="QDT97423.1"/>
    <property type="molecule type" value="Genomic_DNA"/>
</dbReference>
<organism evidence="2 3">
    <name type="scientific">Gimesia aquarii</name>
    <dbReference type="NCBI Taxonomy" id="2527964"/>
    <lineage>
        <taxon>Bacteria</taxon>
        <taxon>Pseudomonadati</taxon>
        <taxon>Planctomycetota</taxon>
        <taxon>Planctomycetia</taxon>
        <taxon>Planctomycetales</taxon>
        <taxon>Planctomycetaceae</taxon>
        <taxon>Gimesia</taxon>
    </lineage>
</organism>
<evidence type="ECO:0000313" key="2">
    <source>
        <dbReference type="EMBL" id="QDT97423.1"/>
    </source>
</evidence>
<name>A0A517VWP3_9PLAN</name>
<proteinExistence type="predicted"/>
<dbReference type="Proteomes" id="UP000318704">
    <property type="component" value="Chromosome"/>
</dbReference>
<protein>
    <recommendedName>
        <fullName evidence="1">Thiamine-binding protein domain-containing protein</fullName>
    </recommendedName>
</protein>
<feature type="domain" description="Thiamine-binding protein" evidence="1">
    <location>
        <begin position="5"/>
        <end position="65"/>
    </location>
</feature>
<accession>A0A517VWP3</accession>
<dbReference type="AlphaFoldDB" id="A0A517VWP3"/>
<dbReference type="InterPro" id="IPR002767">
    <property type="entry name" value="Thiamine_BP"/>
</dbReference>
<reference evidence="2 3" key="1">
    <citation type="submission" date="2019-03" db="EMBL/GenBank/DDBJ databases">
        <title>Deep-cultivation of Planctomycetes and their phenomic and genomic characterization uncovers novel biology.</title>
        <authorList>
            <person name="Wiegand S."/>
            <person name="Jogler M."/>
            <person name="Boedeker C."/>
            <person name="Pinto D."/>
            <person name="Vollmers J."/>
            <person name="Rivas-Marin E."/>
            <person name="Kohn T."/>
            <person name="Peeters S.H."/>
            <person name="Heuer A."/>
            <person name="Rast P."/>
            <person name="Oberbeckmann S."/>
            <person name="Bunk B."/>
            <person name="Jeske O."/>
            <person name="Meyerdierks A."/>
            <person name="Storesund J.E."/>
            <person name="Kallscheuer N."/>
            <person name="Luecker S."/>
            <person name="Lage O.M."/>
            <person name="Pohl T."/>
            <person name="Merkel B.J."/>
            <person name="Hornburger P."/>
            <person name="Mueller R.-W."/>
            <person name="Bruemmer F."/>
            <person name="Labrenz M."/>
            <person name="Spormann A.M."/>
            <person name="Op den Camp H."/>
            <person name="Overmann J."/>
            <person name="Amann R."/>
            <person name="Jetten M.S.M."/>
            <person name="Mascher T."/>
            <person name="Medema M.H."/>
            <person name="Devos D.P."/>
            <person name="Kaster A.-K."/>
            <person name="Ovreas L."/>
            <person name="Rohde M."/>
            <person name="Galperin M.Y."/>
            <person name="Jogler C."/>
        </authorList>
    </citation>
    <scope>NUCLEOTIDE SEQUENCE [LARGE SCALE GENOMIC DNA]</scope>
    <source>
        <strain evidence="2 3">V144</strain>
    </source>
</reference>
<gene>
    <name evidence="2" type="ORF">V144x_28980</name>
</gene>
<evidence type="ECO:0000313" key="3">
    <source>
        <dbReference type="Proteomes" id="UP000318704"/>
    </source>
</evidence>